<name>A0AA85FT35_9TREM</name>
<dbReference type="GO" id="GO:0046872">
    <property type="term" value="F:metal ion binding"/>
    <property type="evidence" value="ECO:0007669"/>
    <property type="project" value="UniProtKB-KW"/>
</dbReference>
<keyword evidence="10 11" id="KW-0472">Membrane</keyword>
<comment type="cofactor">
    <cofactor evidence="1">
        <name>heme b</name>
        <dbReference type="ChEBI" id="CHEBI:60344"/>
    </cofactor>
</comment>
<evidence type="ECO:0000256" key="10">
    <source>
        <dbReference type="ARBA" id="ARBA00023136"/>
    </source>
</evidence>
<evidence type="ECO:0000256" key="11">
    <source>
        <dbReference type="SAM" id="Phobius"/>
    </source>
</evidence>
<dbReference type="GO" id="GO:0016020">
    <property type="term" value="C:membrane"/>
    <property type="evidence" value="ECO:0007669"/>
    <property type="project" value="UniProtKB-SubCell"/>
</dbReference>
<dbReference type="SMART" id="SM00665">
    <property type="entry name" value="B561"/>
    <property type="match status" value="1"/>
</dbReference>
<dbReference type="Gene3D" id="1.20.120.1770">
    <property type="match status" value="1"/>
</dbReference>
<keyword evidence="3" id="KW-0813">Transport</keyword>
<feature type="transmembrane region" description="Helical" evidence="11">
    <location>
        <begin position="50"/>
        <end position="73"/>
    </location>
</feature>
<keyword evidence="5 11" id="KW-0812">Transmembrane</keyword>
<evidence type="ECO:0000256" key="8">
    <source>
        <dbReference type="ARBA" id="ARBA00022989"/>
    </source>
</evidence>
<dbReference type="Pfam" id="PF03188">
    <property type="entry name" value="Cytochrom_B561"/>
    <property type="match status" value="1"/>
</dbReference>
<reference evidence="13" key="1">
    <citation type="submission" date="2022-06" db="EMBL/GenBank/DDBJ databases">
        <authorList>
            <person name="Berger JAMES D."/>
            <person name="Berger JAMES D."/>
        </authorList>
    </citation>
    <scope>NUCLEOTIDE SEQUENCE [LARGE SCALE GENOMIC DNA]</scope>
</reference>
<feature type="transmembrane region" description="Helical" evidence="11">
    <location>
        <begin position="164"/>
        <end position="183"/>
    </location>
</feature>
<proteinExistence type="predicted"/>
<evidence type="ECO:0000256" key="1">
    <source>
        <dbReference type="ARBA" id="ARBA00001970"/>
    </source>
</evidence>
<evidence type="ECO:0000256" key="9">
    <source>
        <dbReference type="ARBA" id="ARBA00023004"/>
    </source>
</evidence>
<accession>A0AA85FT35</accession>
<evidence type="ECO:0000256" key="4">
    <source>
        <dbReference type="ARBA" id="ARBA00022617"/>
    </source>
</evidence>
<evidence type="ECO:0000259" key="12">
    <source>
        <dbReference type="PROSITE" id="PS50939"/>
    </source>
</evidence>
<feature type="transmembrane region" description="Helical" evidence="11">
    <location>
        <begin position="93"/>
        <end position="113"/>
    </location>
</feature>
<feature type="domain" description="Cytochrome b561" evidence="12">
    <location>
        <begin position="56"/>
        <end position="256"/>
    </location>
</feature>
<reference evidence="14" key="2">
    <citation type="submission" date="2023-11" db="UniProtKB">
        <authorList>
            <consortium name="WormBaseParasite"/>
        </authorList>
    </citation>
    <scope>IDENTIFICATION</scope>
</reference>
<keyword evidence="8 11" id="KW-1133">Transmembrane helix</keyword>
<evidence type="ECO:0000256" key="6">
    <source>
        <dbReference type="ARBA" id="ARBA00022723"/>
    </source>
</evidence>
<dbReference type="GO" id="GO:0016491">
    <property type="term" value="F:oxidoreductase activity"/>
    <property type="evidence" value="ECO:0007669"/>
    <property type="project" value="InterPro"/>
</dbReference>
<dbReference type="AlphaFoldDB" id="A0AA85FT35"/>
<keyword evidence="7" id="KW-0249">Electron transport</keyword>
<dbReference type="FunFam" id="1.20.120.1770:FF:000001">
    <property type="entry name" value="Cytochrome b reductase 1"/>
    <property type="match status" value="1"/>
</dbReference>
<sequence>MIQNNIELPTVCASTGKTHLCYVVLFGYRTALVMDRYDHVESHSGSSKSFIYLVIISQIFGLLAVILTAVWLGKYWGGFSWTNANTVFNYHPLFMVLGLVFLYGDAILVYRVFRSFRKLPIKILHAVLHILAFLFGVLGIKAVFDMHNALLIPNLYSLHSWLGITAIIVFGLQWVGGLIAFLVPQTPQVTRAKLLPIHVTLGSFLYLLMIGVCISGITEKNFFSKSYPVLKAGELIGNLLGIVLVIFCGLIFYLTQHPNYRRIETMSPEHRALQE</sequence>
<evidence type="ECO:0000313" key="13">
    <source>
        <dbReference type="Proteomes" id="UP000050792"/>
    </source>
</evidence>
<evidence type="ECO:0000256" key="5">
    <source>
        <dbReference type="ARBA" id="ARBA00022692"/>
    </source>
</evidence>
<keyword evidence="4" id="KW-0349">Heme</keyword>
<protein>
    <submittedName>
        <fullName evidence="14">Transmembrane ascorbate-dependent reductase CYB561</fullName>
    </submittedName>
</protein>
<evidence type="ECO:0000256" key="2">
    <source>
        <dbReference type="ARBA" id="ARBA00004141"/>
    </source>
</evidence>
<dbReference type="PANTHER" id="PTHR10106:SF0">
    <property type="entry name" value="LD36721P"/>
    <property type="match status" value="1"/>
</dbReference>
<keyword evidence="6" id="KW-0479">Metal-binding</keyword>
<dbReference type="PROSITE" id="PS50939">
    <property type="entry name" value="CYTOCHROME_B561"/>
    <property type="match status" value="1"/>
</dbReference>
<feature type="transmembrane region" description="Helical" evidence="11">
    <location>
        <begin position="125"/>
        <end position="144"/>
    </location>
</feature>
<feature type="transmembrane region" description="Helical" evidence="11">
    <location>
        <begin position="195"/>
        <end position="217"/>
    </location>
</feature>
<keyword evidence="13" id="KW-1185">Reference proteome</keyword>
<dbReference type="WBParaSite" id="SRDH1_63470.1">
    <property type="protein sequence ID" value="SRDH1_63470.1"/>
    <property type="gene ID" value="SRDH1_63470"/>
</dbReference>
<dbReference type="Proteomes" id="UP000050792">
    <property type="component" value="Unassembled WGS sequence"/>
</dbReference>
<evidence type="ECO:0000256" key="7">
    <source>
        <dbReference type="ARBA" id="ARBA00022982"/>
    </source>
</evidence>
<feature type="transmembrane region" description="Helical" evidence="11">
    <location>
        <begin position="237"/>
        <end position="255"/>
    </location>
</feature>
<keyword evidence="9" id="KW-0408">Iron</keyword>
<evidence type="ECO:0000256" key="3">
    <source>
        <dbReference type="ARBA" id="ARBA00022448"/>
    </source>
</evidence>
<dbReference type="InterPro" id="IPR043205">
    <property type="entry name" value="CYB561/CYBRD1-like"/>
</dbReference>
<dbReference type="InterPro" id="IPR006593">
    <property type="entry name" value="Cyt_b561/ferric_Rdtase_TM"/>
</dbReference>
<evidence type="ECO:0000313" key="14">
    <source>
        <dbReference type="WBParaSite" id="SRDH1_63470.1"/>
    </source>
</evidence>
<dbReference type="PANTHER" id="PTHR10106">
    <property type="entry name" value="CYTOCHROME B561-RELATED"/>
    <property type="match status" value="1"/>
</dbReference>
<organism evidence="13 14">
    <name type="scientific">Schistosoma rodhaini</name>
    <dbReference type="NCBI Taxonomy" id="6188"/>
    <lineage>
        <taxon>Eukaryota</taxon>
        <taxon>Metazoa</taxon>
        <taxon>Spiralia</taxon>
        <taxon>Lophotrochozoa</taxon>
        <taxon>Platyhelminthes</taxon>
        <taxon>Trematoda</taxon>
        <taxon>Digenea</taxon>
        <taxon>Strigeidida</taxon>
        <taxon>Schistosomatoidea</taxon>
        <taxon>Schistosomatidae</taxon>
        <taxon>Schistosoma</taxon>
    </lineage>
</organism>
<comment type="subcellular location">
    <subcellularLocation>
        <location evidence="2">Membrane</location>
        <topology evidence="2">Multi-pass membrane protein</topology>
    </subcellularLocation>
</comment>